<dbReference type="RefSeq" id="WP_124232220.1">
    <property type="nucleotide sequence ID" value="NZ_RHHM01000003.1"/>
</dbReference>
<dbReference type="EMBL" id="RHHM01000003">
    <property type="protein sequence ID" value="RQM39246.1"/>
    <property type="molecule type" value="Genomic_DNA"/>
</dbReference>
<evidence type="ECO:0000313" key="2">
    <source>
        <dbReference type="Proteomes" id="UP000279457"/>
    </source>
</evidence>
<dbReference type="InterPro" id="IPR010393">
    <property type="entry name" value="DUF991_YecM-like"/>
</dbReference>
<dbReference type="PANTHER" id="PTHR37519:SF1">
    <property type="entry name" value="DIHYDROXYBIPHENYL DIOXYGENASE DOMAIN-CONTAINING PROTEIN"/>
    <property type="match status" value="1"/>
</dbReference>
<evidence type="ECO:0000313" key="1">
    <source>
        <dbReference type="EMBL" id="RQM39246.1"/>
    </source>
</evidence>
<accession>A0A3N6SNB9</accession>
<dbReference type="Gene3D" id="3.10.180.10">
    <property type="entry name" value="2,3-Dihydroxybiphenyl 1,2-Dioxygenase, domain 1"/>
    <property type="match status" value="1"/>
</dbReference>
<dbReference type="InterPro" id="IPR029068">
    <property type="entry name" value="Glyas_Bleomycin-R_OHBP_Dase"/>
</dbReference>
<dbReference type="Proteomes" id="UP000279457">
    <property type="component" value="Unassembled WGS sequence"/>
</dbReference>
<organism evidence="1 2">
    <name type="scientific">Erwinia psidii</name>
    <dbReference type="NCBI Taxonomy" id="69224"/>
    <lineage>
        <taxon>Bacteria</taxon>
        <taxon>Pseudomonadati</taxon>
        <taxon>Pseudomonadota</taxon>
        <taxon>Gammaproteobacteria</taxon>
        <taxon>Enterobacterales</taxon>
        <taxon>Erwiniaceae</taxon>
        <taxon>Erwinia</taxon>
    </lineage>
</organism>
<name>A0A3N6SNB9_9GAMM</name>
<gene>
    <name evidence="1" type="ORF">EB241_05690</name>
</gene>
<dbReference type="AlphaFoldDB" id="A0A3N6SNB9"/>
<dbReference type="Pfam" id="PF06185">
    <property type="entry name" value="YecM"/>
    <property type="match status" value="1"/>
</dbReference>
<keyword evidence="2" id="KW-1185">Reference proteome</keyword>
<sequence>MFKCGVAEELADLANDLPDFIRSVYSLADKLGLELLALDADHIAVRCFQKETAERWKKGFLRHGELLSEKLINGRPVALVELHQALSVGPWLIPVVELPWPGEKRYRHEGWEHVELVLRCADDQLVSKALALCSGEGLARPGISIKHSVPKGEGERLANPTVAFSDGRVTIKFHPWSLKEIVQSEL</sequence>
<dbReference type="OrthoDB" id="5689462at2"/>
<dbReference type="SUPFAM" id="SSF54593">
    <property type="entry name" value="Glyoxalase/Bleomycin resistance protein/Dihydroxybiphenyl dioxygenase"/>
    <property type="match status" value="1"/>
</dbReference>
<proteinExistence type="predicted"/>
<dbReference type="GO" id="GO:0005829">
    <property type="term" value="C:cytosol"/>
    <property type="evidence" value="ECO:0007669"/>
    <property type="project" value="TreeGrafter"/>
</dbReference>
<comment type="caution">
    <text evidence="1">The sequence shown here is derived from an EMBL/GenBank/DDBJ whole genome shotgun (WGS) entry which is preliminary data.</text>
</comment>
<dbReference type="PANTHER" id="PTHR37519">
    <property type="match status" value="1"/>
</dbReference>
<reference evidence="1 2" key="1">
    <citation type="submission" date="2018-10" db="EMBL/GenBank/DDBJ databases">
        <title>Draft genome sequence for the type isolate of Erwinia psidii, agent causal of bacterial blight in guava (Psidium guajava) and wilt and die-back of Eucalyptus spp.</title>
        <authorList>
            <person name="Hermenegildo P.S."/>
            <person name="Santos S.A."/>
            <person name="Guimaraes L.M.S."/>
            <person name="Vidigal P.M.P."/>
            <person name="Pereira I.C."/>
            <person name="Badel J.L."/>
            <person name="Alfenas-Zerbini P."/>
            <person name="Ferreira M.A.S.V."/>
            <person name="Alfenas A.C."/>
        </authorList>
    </citation>
    <scope>NUCLEOTIDE SEQUENCE [LARGE SCALE GENOMIC DNA]</scope>
    <source>
        <strain evidence="1 2">IBSBF 435</strain>
    </source>
</reference>
<dbReference type="NCBIfam" id="NF008681">
    <property type="entry name" value="PRK11700.1-4"/>
    <property type="match status" value="1"/>
</dbReference>
<protein>
    <submittedName>
        <fullName evidence="1">VOC family protein</fullName>
    </submittedName>
</protein>